<keyword evidence="10" id="KW-0812">Transmembrane</keyword>
<dbReference type="GO" id="GO:0005975">
    <property type="term" value="P:carbohydrate metabolic process"/>
    <property type="evidence" value="ECO:0007669"/>
    <property type="project" value="InterPro"/>
</dbReference>
<keyword evidence="7" id="KW-0479">Metal-binding</keyword>
<dbReference type="UniPathway" id="UPA00378"/>
<evidence type="ECO:0000256" key="10">
    <source>
        <dbReference type="SAM" id="Phobius"/>
    </source>
</evidence>
<evidence type="ECO:0000313" key="11">
    <source>
        <dbReference type="EMBL" id="EJT70226.1"/>
    </source>
</evidence>
<dbReference type="GO" id="GO:0005783">
    <property type="term" value="C:endoplasmic reticulum"/>
    <property type="evidence" value="ECO:0007669"/>
    <property type="project" value="TreeGrafter"/>
</dbReference>
<dbReference type="GO" id="GO:0004571">
    <property type="term" value="F:mannosyl-oligosaccharide 1,2-alpha-mannosidase activity"/>
    <property type="evidence" value="ECO:0007669"/>
    <property type="project" value="InterPro"/>
</dbReference>
<dbReference type="PANTHER" id="PTHR11742:SF89">
    <property type="entry name" value="ALPHA-1,2-MANNOSIDASE"/>
    <property type="match status" value="1"/>
</dbReference>
<evidence type="ECO:0000256" key="6">
    <source>
        <dbReference type="PIRSR" id="PIRSR601382-1"/>
    </source>
</evidence>
<dbReference type="AlphaFoldDB" id="J3PFX4"/>
<dbReference type="InterPro" id="IPR036026">
    <property type="entry name" value="Seven-hairpin_glycosidases"/>
</dbReference>
<feature type="transmembrane region" description="Helical" evidence="10">
    <location>
        <begin position="7"/>
        <end position="25"/>
    </location>
</feature>
<dbReference type="EMBL" id="GL385402">
    <property type="protein sequence ID" value="EJT70226.1"/>
    <property type="molecule type" value="Genomic_DNA"/>
</dbReference>
<dbReference type="VEuPathDB" id="FungiDB:GGTG_12399"/>
<reference evidence="13" key="1">
    <citation type="submission" date="2010-07" db="EMBL/GenBank/DDBJ databases">
        <title>The genome sequence of Gaeumannomyces graminis var. tritici strain R3-111a-1.</title>
        <authorList>
            <consortium name="The Broad Institute Genome Sequencing Platform"/>
            <person name="Ma L.-J."/>
            <person name="Dead R."/>
            <person name="Young S."/>
            <person name="Zeng Q."/>
            <person name="Koehrsen M."/>
            <person name="Alvarado L."/>
            <person name="Berlin A."/>
            <person name="Chapman S.B."/>
            <person name="Chen Z."/>
            <person name="Freedman E."/>
            <person name="Gellesch M."/>
            <person name="Goldberg J."/>
            <person name="Griggs A."/>
            <person name="Gujja S."/>
            <person name="Heilman E.R."/>
            <person name="Heiman D."/>
            <person name="Hepburn T."/>
            <person name="Howarth C."/>
            <person name="Jen D."/>
            <person name="Larson L."/>
            <person name="Mehta T."/>
            <person name="Neiman D."/>
            <person name="Pearson M."/>
            <person name="Roberts A."/>
            <person name="Saif S."/>
            <person name="Shea T."/>
            <person name="Shenoy N."/>
            <person name="Sisk P."/>
            <person name="Stolte C."/>
            <person name="Sykes S."/>
            <person name="Walk T."/>
            <person name="White J."/>
            <person name="Yandava C."/>
            <person name="Haas B."/>
            <person name="Nusbaum C."/>
            <person name="Birren B."/>
        </authorList>
    </citation>
    <scope>NUCLEOTIDE SEQUENCE [LARGE SCALE GENOMIC DNA]</scope>
    <source>
        <strain evidence="13">R3-111a-1</strain>
    </source>
</reference>
<keyword evidence="9" id="KW-0326">Glycosidase</keyword>
<feature type="active site" description="Proton donor" evidence="6">
    <location>
        <position position="187"/>
    </location>
</feature>
<dbReference type="InterPro" id="IPR050749">
    <property type="entry name" value="Glycosyl_Hydrolase_47"/>
</dbReference>
<dbReference type="SUPFAM" id="SSF48225">
    <property type="entry name" value="Seven-hairpin glycosidases"/>
    <property type="match status" value="1"/>
</dbReference>
<comment type="cofactor">
    <cofactor evidence="1 7">
        <name>Ca(2+)</name>
        <dbReference type="ChEBI" id="CHEBI:29108"/>
    </cofactor>
</comment>
<keyword evidence="7" id="KW-0106">Calcium</keyword>
<feature type="active site" description="Proton donor" evidence="6">
    <location>
        <position position="456"/>
    </location>
</feature>
<dbReference type="RefSeq" id="XP_009228560.1">
    <property type="nucleotide sequence ID" value="XM_009230296.1"/>
</dbReference>
<dbReference type="HOGENOM" id="CLU_003818_0_0_1"/>
<reference evidence="11" key="3">
    <citation type="submission" date="2010-09" db="EMBL/GenBank/DDBJ databases">
        <title>Annotation of Gaeumannomyces graminis var. tritici R3-111a-1.</title>
        <authorList>
            <consortium name="The Broad Institute Genome Sequencing Platform"/>
            <person name="Ma L.-J."/>
            <person name="Dead R."/>
            <person name="Young S.K."/>
            <person name="Zeng Q."/>
            <person name="Gargeya S."/>
            <person name="Fitzgerald M."/>
            <person name="Haas B."/>
            <person name="Abouelleil A."/>
            <person name="Alvarado L."/>
            <person name="Arachchi H.M."/>
            <person name="Berlin A."/>
            <person name="Brown A."/>
            <person name="Chapman S.B."/>
            <person name="Chen Z."/>
            <person name="Dunbar C."/>
            <person name="Freedman E."/>
            <person name="Gearin G."/>
            <person name="Gellesch M."/>
            <person name="Goldberg J."/>
            <person name="Griggs A."/>
            <person name="Gujja S."/>
            <person name="Heiman D."/>
            <person name="Howarth C."/>
            <person name="Larson L."/>
            <person name="Lui A."/>
            <person name="MacDonald P.J.P."/>
            <person name="Mehta T."/>
            <person name="Montmayeur A."/>
            <person name="Murphy C."/>
            <person name="Neiman D."/>
            <person name="Pearson M."/>
            <person name="Priest M."/>
            <person name="Roberts A."/>
            <person name="Saif S."/>
            <person name="Shea T."/>
            <person name="Shenoy N."/>
            <person name="Sisk P."/>
            <person name="Stolte C."/>
            <person name="Sykes S."/>
            <person name="Yandava C."/>
            <person name="Wortman J."/>
            <person name="Nusbaum C."/>
            <person name="Birren B."/>
        </authorList>
    </citation>
    <scope>NUCLEOTIDE SEQUENCE</scope>
    <source>
        <strain evidence="11">R3-111a-1</strain>
    </source>
</reference>
<dbReference type="EnsemblFungi" id="EJT70226">
    <property type="protein sequence ID" value="EJT70226"/>
    <property type="gene ID" value="GGTG_12399"/>
</dbReference>
<dbReference type="InterPro" id="IPR012341">
    <property type="entry name" value="6hp_glycosidase-like_sf"/>
</dbReference>
<gene>
    <name evidence="12" type="primary">20352857</name>
    <name evidence="11" type="ORF">GGTG_12399</name>
</gene>
<dbReference type="Gene3D" id="1.50.10.10">
    <property type="match status" value="1"/>
</dbReference>
<protein>
    <recommendedName>
        <fullName evidence="9">alpha-1,2-Mannosidase</fullName>
        <ecNumber evidence="9">3.2.1.-</ecNumber>
    </recommendedName>
</protein>
<name>J3PFX4_GAET3</name>
<dbReference type="eggNOG" id="KOG2204">
    <property type="taxonomic scope" value="Eukaryota"/>
</dbReference>
<dbReference type="PRINTS" id="PR00747">
    <property type="entry name" value="GLYHDRLASE47"/>
</dbReference>
<evidence type="ECO:0000256" key="3">
    <source>
        <dbReference type="ARBA" id="ARBA00007658"/>
    </source>
</evidence>
<dbReference type="InterPro" id="IPR001382">
    <property type="entry name" value="Glyco_hydro_47"/>
</dbReference>
<dbReference type="GO" id="GO:0036503">
    <property type="term" value="P:ERAD pathway"/>
    <property type="evidence" value="ECO:0007669"/>
    <property type="project" value="UniProtKB-ARBA"/>
</dbReference>
<keyword evidence="10" id="KW-1133">Transmembrane helix</keyword>
<evidence type="ECO:0000256" key="7">
    <source>
        <dbReference type="PIRSR" id="PIRSR601382-2"/>
    </source>
</evidence>
<dbReference type="FunFam" id="1.50.10.10:FF:000037">
    <property type="entry name" value="alpha-1,2-Mannosidase"/>
    <property type="match status" value="1"/>
</dbReference>
<accession>J3PFX4</accession>
<dbReference type="Proteomes" id="UP000006039">
    <property type="component" value="Unassembled WGS sequence"/>
</dbReference>
<evidence type="ECO:0000256" key="5">
    <source>
        <dbReference type="ARBA" id="ARBA00023157"/>
    </source>
</evidence>
<reference evidence="12" key="5">
    <citation type="submission" date="2018-04" db="UniProtKB">
        <authorList>
            <consortium name="EnsemblFungi"/>
        </authorList>
    </citation>
    <scope>IDENTIFICATION</scope>
    <source>
        <strain evidence="12">R3-111a-1</strain>
    </source>
</reference>
<feature type="disulfide bond" evidence="8">
    <location>
        <begin position="413"/>
        <end position="442"/>
    </location>
</feature>
<dbReference type="EC" id="3.2.1.-" evidence="9"/>
<evidence type="ECO:0000256" key="4">
    <source>
        <dbReference type="ARBA" id="ARBA00022801"/>
    </source>
</evidence>
<evidence type="ECO:0000313" key="13">
    <source>
        <dbReference type="Proteomes" id="UP000006039"/>
    </source>
</evidence>
<evidence type="ECO:0000256" key="8">
    <source>
        <dbReference type="PIRSR" id="PIRSR601382-3"/>
    </source>
</evidence>
<reference evidence="12" key="4">
    <citation type="journal article" date="2015" name="G3 (Bethesda)">
        <title>Genome sequences of three phytopathogenic species of the Magnaporthaceae family of fungi.</title>
        <authorList>
            <person name="Okagaki L.H."/>
            <person name="Nunes C.C."/>
            <person name="Sailsbery J."/>
            <person name="Clay B."/>
            <person name="Brown D."/>
            <person name="John T."/>
            <person name="Oh Y."/>
            <person name="Young N."/>
            <person name="Fitzgerald M."/>
            <person name="Haas B.J."/>
            <person name="Zeng Q."/>
            <person name="Young S."/>
            <person name="Adiconis X."/>
            <person name="Fan L."/>
            <person name="Levin J.Z."/>
            <person name="Mitchell T.K."/>
            <person name="Okubara P.A."/>
            <person name="Farman M.L."/>
            <person name="Kohn L.M."/>
            <person name="Birren B."/>
            <person name="Ma L.-J."/>
            <person name="Dean R.A."/>
        </authorList>
    </citation>
    <scope>NUCLEOTIDE SEQUENCE</scope>
    <source>
        <strain evidence="12">R3-111a-1</strain>
    </source>
</reference>
<proteinExistence type="inferred from homology"/>
<dbReference type="GO" id="GO:0016020">
    <property type="term" value="C:membrane"/>
    <property type="evidence" value="ECO:0007669"/>
    <property type="project" value="InterPro"/>
</dbReference>
<dbReference type="Pfam" id="PF01532">
    <property type="entry name" value="Glyco_hydro_47"/>
    <property type="match status" value="1"/>
</dbReference>
<reference evidence="11" key="2">
    <citation type="submission" date="2010-07" db="EMBL/GenBank/DDBJ databases">
        <authorList>
            <consortium name="The Broad Institute Genome Sequencing Platform"/>
            <consortium name="Broad Institute Genome Sequencing Center for Infectious Disease"/>
            <person name="Ma L.-J."/>
            <person name="Dead R."/>
            <person name="Young S."/>
            <person name="Zeng Q."/>
            <person name="Koehrsen M."/>
            <person name="Alvarado L."/>
            <person name="Berlin A."/>
            <person name="Chapman S.B."/>
            <person name="Chen Z."/>
            <person name="Freedman E."/>
            <person name="Gellesch M."/>
            <person name="Goldberg J."/>
            <person name="Griggs A."/>
            <person name="Gujja S."/>
            <person name="Heilman E.R."/>
            <person name="Heiman D."/>
            <person name="Hepburn T."/>
            <person name="Howarth C."/>
            <person name="Jen D."/>
            <person name="Larson L."/>
            <person name="Mehta T."/>
            <person name="Neiman D."/>
            <person name="Pearson M."/>
            <person name="Roberts A."/>
            <person name="Saif S."/>
            <person name="Shea T."/>
            <person name="Shenoy N."/>
            <person name="Sisk P."/>
            <person name="Stolte C."/>
            <person name="Sykes S."/>
            <person name="Walk T."/>
            <person name="White J."/>
            <person name="Yandava C."/>
            <person name="Haas B."/>
            <person name="Nusbaum C."/>
            <person name="Birren B."/>
        </authorList>
    </citation>
    <scope>NUCLEOTIDE SEQUENCE</scope>
    <source>
        <strain evidence="11">R3-111a-1</strain>
    </source>
</reference>
<evidence type="ECO:0000256" key="1">
    <source>
        <dbReference type="ARBA" id="ARBA00001913"/>
    </source>
</evidence>
<dbReference type="PANTHER" id="PTHR11742">
    <property type="entry name" value="MANNOSYL-OLIGOSACCHARIDE ALPHA-1,2-MANNOSIDASE-RELATED"/>
    <property type="match status" value="1"/>
</dbReference>
<dbReference type="OrthoDB" id="8118055at2759"/>
<keyword evidence="13" id="KW-1185">Reference proteome</keyword>
<feature type="binding site" evidence="7">
    <location>
        <position position="613"/>
    </location>
    <ligand>
        <name>Ca(2+)</name>
        <dbReference type="ChEBI" id="CHEBI:29108"/>
    </ligand>
</feature>
<evidence type="ECO:0000256" key="9">
    <source>
        <dbReference type="RuleBase" id="RU361193"/>
    </source>
</evidence>
<sequence length="627" mass="68727">MARRRGLVRLTLVAAVFVLALYWYGPLGNYPTRRFRLPLRKDGPVEFVPSSYDWAAFEHHHPRPAAAMVRLPVADGQRPMPRVQHDFARDGGPEALHAQMAEARLTAVRAAIKKSWDSYAREAWGLDELRPLDGGGRDTFGGYGATLVDSLDTLWIAGLRAEFADAAREACRIDFTATSSTSLNVFETTIRFLGGLLSAYDLSGEKALLLKARELGDLLYAAFDTPNRIPPFWLDFADARSGNQWAGVGTPSASPGSLSLEFTRLAQLTGDHKYYDAVDTVSRYLERTQNRTRLPGLWPTIMNFRPDSDDADAVAEQHYSDFTLGALADSLFEYLPKMHALLAGADPKYEAMYRTAMAVVEKHLLFRPMVPPTAGGGGAGAPEVPDILFSGSAAVGRDDAPPQTKHESQHLACFAGGMFALGGRLVDDARHVAVGERLARGCAWGYRSFPTGLLPEIFGLAACPGGDEAAAGASAPPCAWDEEAWKSQVQPWGGSSGREVAEGKAKRAMPKGFTHARDARYILRPEAVESLFVLYRVTGKEELRDMAWQMFLDIQVATSTHLANAAVEDVTVTGQTVKVDSMESFWLGETLKYFYLIFSKPNVISLDEWVLNTEAHPLRRPKVASKA</sequence>
<dbReference type="GO" id="GO:0005509">
    <property type="term" value="F:calcium ion binding"/>
    <property type="evidence" value="ECO:0007669"/>
    <property type="project" value="InterPro"/>
</dbReference>
<feature type="active site" evidence="6">
    <location>
        <position position="329"/>
    </location>
</feature>
<comment type="pathway">
    <text evidence="2">Protein modification; protein glycosylation.</text>
</comment>
<dbReference type="STRING" id="644352.J3PFX4"/>
<feature type="active site" evidence="6">
    <location>
        <position position="526"/>
    </location>
</feature>
<evidence type="ECO:0000313" key="12">
    <source>
        <dbReference type="EnsemblFungi" id="EJT70226"/>
    </source>
</evidence>
<comment type="similarity">
    <text evidence="3 9">Belongs to the glycosyl hydrolase 47 family.</text>
</comment>
<dbReference type="GeneID" id="20352857"/>
<keyword evidence="10" id="KW-0472">Membrane</keyword>
<keyword evidence="4 9" id="KW-0378">Hydrolase</keyword>
<keyword evidence="5 8" id="KW-1015">Disulfide bond</keyword>
<organism evidence="11">
    <name type="scientific">Gaeumannomyces tritici (strain R3-111a-1)</name>
    <name type="common">Wheat and barley take-all root rot fungus</name>
    <name type="synonym">Gaeumannomyces graminis var. tritici</name>
    <dbReference type="NCBI Taxonomy" id="644352"/>
    <lineage>
        <taxon>Eukaryota</taxon>
        <taxon>Fungi</taxon>
        <taxon>Dikarya</taxon>
        <taxon>Ascomycota</taxon>
        <taxon>Pezizomycotina</taxon>
        <taxon>Sordariomycetes</taxon>
        <taxon>Sordariomycetidae</taxon>
        <taxon>Magnaporthales</taxon>
        <taxon>Magnaporthaceae</taxon>
        <taxon>Gaeumannomyces</taxon>
    </lineage>
</organism>
<evidence type="ECO:0000256" key="2">
    <source>
        <dbReference type="ARBA" id="ARBA00004922"/>
    </source>
</evidence>